<dbReference type="RefSeq" id="WP_338398643.1">
    <property type="nucleotide sequence ID" value="NZ_AP025294.1"/>
</dbReference>
<proteinExistence type="predicted"/>
<protein>
    <submittedName>
        <fullName evidence="1">Uncharacterized protein</fullName>
    </submittedName>
</protein>
<keyword evidence="1" id="KW-0614">Plasmid</keyword>
<name>A0ABN6LEQ9_9BACT</name>
<keyword evidence="2" id="KW-1185">Reference proteome</keyword>
<geneLocation type="plasmid" evidence="1 2">
    <name>pPP2</name>
</geneLocation>
<gene>
    <name evidence="1" type="ORF">PEPS_36090</name>
</gene>
<dbReference type="Proteomes" id="UP001354989">
    <property type="component" value="Plasmid pPP2"/>
</dbReference>
<reference evidence="1 2" key="1">
    <citation type="submission" date="2021-12" db="EMBL/GenBank/DDBJ databases">
        <title>Genome sequencing of bacteria with rrn-lacking chromosome and rrn-plasmid.</title>
        <authorList>
            <person name="Anda M."/>
            <person name="Iwasaki W."/>
        </authorList>
    </citation>
    <scope>NUCLEOTIDE SEQUENCE [LARGE SCALE GENOMIC DNA]</scope>
    <source>
        <strain evidence="1 2">NBRC 101262</strain>
        <plasmid evidence="1 2">pPP2</plasmid>
    </source>
</reference>
<accession>A0ABN6LEQ9</accession>
<dbReference type="EMBL" id="AP025294">
    <property type="protein sequence ID" value="BDD01329.1"/>
    <property type="molecule type" value="Genomic_DNA"/>
</dbReference>
<evidence type="ECO:0000313" key="2">
    <source>
        <dbReference type="Proteomes" id="UP001354989"/>
    </source>
</evidence>
<sequence>MEKGQLIPQFYEIGGRGTLDIKAKRTLWQGGYGSLAGGMDFQAEYERVFHIEPATDTLSYISTIYNAYVSGAMGKHAKDQKDQFFEKIQQERNSKGLKDQEAEKYDRDMMKAQFWDQYQAQNPTYASNPQWEHYKKQHQGSLENIIENFFRPIKENAEVEKWEEMEDKLMTISAVDADYVLGKGGPKGFWGERRILDRDLYTKKFTINEFEEMVLFPLFELHQQYDFYYFNFTTKKQ</sequence>
<evidence type="ECO:0000313" key="1">
    <source>
        <dbReference type="EMBL" id="BDD01329.1"/>
    </source>
</evidence>
<organism evidence="1 2">
    <name type="scientific">Persicobacter psychrovividus</name>
    <dbReference type="NCBI Taxonomy" id="387638"/>
    <lineage>
        <taxon>Bacteria</taxon>
        <taxon>Pseudomonadati</taxon>
        <taxon>Bacteroidota</taxon>
        <taxon>Cytophagia</taxon>
        <taxon>Cytophagales</taxon>
        <taxon>Persicobacteraceae</taxon>
        <taxon>Persicobacter</taxon>
    </lineage>
</organism>